<evidence type="ECO:0000313" key="1">
    <source>
        <dbReference type="EMBL" id="KAL0630849.1"/>
    </source>
</evidence>
<evidence type="ECO:0008006" key="3">
    <source>
        <dbReference type="Google" id="ProtNLM"/>
    </source>
</evidence>
<protein>
    <recommendedName>
        <fullName evidence="3">Reverse transcriptase</fullName>
    </recommendedName>
</protein>
<comment type="caution">
    <text evidence="1">The sequence shown here is derived from an EMBL/GenBank/DDBJ whole genome shotgun (WGS) entry which is preliminary data.</text>
</comment>
<evidence type="ECO:0000313" key="2">
    <source>
        <dbReference type="Proteomes" id="UP001447188"/>
    </source>
</evidence>
<dbReference type="EMBL" id="JBBBZM010000363">
    <property type="protein sequence ID" value="KAL0630849.1"/>
    <property type="molecule type" value="Genomic_DNA"/>
</dbReference>
<sequence>MLPADLLLDKASQQYGVRTLHDNDDHQCKTRLLKALKRGVPLRKGRGIQRNATLLLPIIQDADLLLEDSRDVNKSSLLPSPIIGVREEQEAKKHHAWIEGLPKDRILMYTDGSTVTDSTVAAAWHCVQTKREGNIT</sequence>
<keyword evidence="2" id="KW-1185">Reference proteome</keyword>
<dbReference type="Proteomes" id="UP001447188">
    <property type="component" value="Unassembled WGS sequence"/>
</dbReference>
<gene>
    <name evidence="1" type="ORF">Q9L58_010300</name>
</gene>
<reference evidence="1 2" key="1">
    <citation type="submission" date="2024-02" db="EMBL/GenBank/DDBJ databases">
        <title>Discinaceae phylogenomics.</title>
        <authorList>
            <person name="Dirks A.C."/>
            <person name="James T.Y."/>
        </authorList>
    </citation>
    <scope>NUCLEOTIDE SEQUENCE [LARGE SCALE GENOMIC DNA]</scope>
    <source>
        <strain evidence="1 2">ACD0624</strain>
    </source>
</reference>
<name>A0ABR3G4J5_9PEZI</name>
<proteinExistence type="predicted"/>
<accession>A0ABR3G4J5</accession>
<organism evidence="1 2">
    <name type="scientific">Discina gigas</name>
    <dbReference type="NCBI Taxonomy" id="1032678"/>
    <lineage>
        <taxon>Eukaryota</taxon>
        <taxon>Fungi</taxon>
        <taxon>Dikarya</taxon>
        <taxon>Ascomycota</taxon>
        <taxon>Pezizomycotina</taxon>
        <taxon>Pezizomycetes</taxon>
        <taxon>Pezizales</taxon>
        <taxon>Discinaceae</taxon>
        <taxon>Discina</taxon>
    </lineage>
</organism>
<feature type="non-terminal residue" evidence="1">
    <location>
        <position position="1"/>
    </location>
</feature>